<dbReference type="AlphaFoldDB" id="A0A8H3EFI3"/>
<sequence length="129" mass="13756">MVYRQNSLEAPLQQFVTAPLAQQLPAGLAQPRATPLRNEGDNVYRLATRVDGETRENNDLEATSGDLKPAVPTLPDAPTAITLPAQNFVSRVNGLQTPPPTGPTDNSSIHTTTMNGTGSLALQHLETES</sequence>
<reference evidence="2" key="1">
    <citation type="submission" date="2021-03" db="EMBL/GenBank/DDBJ databases">
        <authorList>
            <person name="Tagirdzhanova G."/>
        </authorList>
    </citation>
    <scope>NUCLEOTIDE SEQUENCE</scope>
</reference>
<protein>
    <submittedName>
        <fullName evidence="2">Uncharacterized protein</fullName>
    </submittedName>
</protein>
<accession>A0A8H3EFI3</accession>
<comment type="caution">
    <text evidence="2">The sequence shown here is derived from an EMBL/GenBank/DDBJ whole genome shotgun (WGS) entry which is preliminary data.</text>
</comment>
<organism evidence="2 3">
    <name type="scientific">Gomphillus americanus</name>
    <dbReference type="NCBI Taxonomy" id="1940652"/>
    <lineage>
        <taxon>Eukaryota</taxon>
        <taxon>Fungi</taxon>
        <taxon>Dikarya</taxon>
        <taxon>Ascomycota</taxon>
        <taxon>Pezizomycotina</taxon>
        <taxon>Lecanoromycetes</taxon>
        <taxon>OSLEUM clade</taxon>
        <taxon>Ostropomycetidae</taxon>
        <taxon>Ostropales</taxon>
        <taxon>Graphidaceae</taxon>
        <taxon>Gomphilloideae</taxon>
        <taxon>Gomphillus</taxon>
    </lineage>
</organism>
<evidence type="ECO:0000313" key="2">
    <source>
        <dbReference type="EMBL" id="CAF9905821.1"/>
    </source>
</evidence>
<feature type="region of interest" description="Disordered" evidence="1">
    <location>
        <begin position="91"/>
        <end position="115"/>
    </location>
</feature>
<feature type="region of interest" description="Disordered" evidence="1">
    <location>
        <begin position="52"/>
        <end position="78"/>
    </location>
</feature>
<evidence type="ECO:0000313" key="3">
    <source>
        <dbReference type="Proteomes" id="UP000664169"/>
    </source>
</evidence>
<gene>
    <name evidence="2" type="ORF">GOMPHAMPRED_003380</name>
</gene>
<name>A0A8H3EFI3_9LECA</name>
<keyword evidence="3" id="KW-1185">Reference proteome</keyword>
<dbReference type="EMBL" id="CAJPDQ010000002">
    <property type="protein sequence ID" value="CAF9905821.1"/>
    <property type="molecule type" value="Genomic_DNA"/>
</dbReference>
<feature type="compositionally biased region" description="Polar residues" evidence="1">
    <location>
        <begin position="103"/>
        <end position="115"/>
    </location>
</feature>
<proteinExistence type="predicted"/>
<evidence type="ECO:0000256" key="1">
    <source>
        <dbReference type="SAM" id="MobiDB-lite"/>
    </source>
</evidence>
<dbReference type="Proteomes" id="UP000664169">
    <property type="component" value="Unassembled WGS sequence"/>
</dbReference>